<dbReference type="Pfam" id="PF10016">
    <property type="entry name" value="DUF2259"/>
    <property type="match status" value="1"/>
</dbReference>
<dbReference type="InterPro" id="IPR018725">
    <property type="entry name" value="DUF2259_secreted"/>
</dbReference>
<dbReference type="AlphaFoldDB" id="A0A916XXX0"/>
<keyword evidence="3" id="KW-1185">Reference proteome</keyword>
<name>A0A916XXX0_9HYPH</name>
<evidence type="ECO:0008006" key="4">
    <source>
        <dbReference type="Google" id="ProtNLM"/>
    </source>
</evidence>
<feature type="signal peptide" evidence="1">
    <location>
        <begin position="1"/>
        <end position="22"/>
    </location>
</feature>
<feature type="chain" id="PRO_5036712534" description="DUF2259 domain-containing protein" evidence="1">
    <location>
        <begin position="23"/>
        <end position="242"/>
    </location>
</feature>
<accession>A0A916XXX0</accession>
<dbReference type="RefSeq" id="WP_188850610.1">
    <property type="nucleotide sequence ID" value="NZ_BMJJ01000004.1"/>
</dbReference>
<comment type="caution">
    <text evidence="2">The sequence shown here is derived from an EMBL/GenBank/DDBJ whole genome shotgun (WGS) entry which is preliminary data.</text>
</comment>
<dbReference type="EMBL" id="BMJJ01000004">
    <property type="protein sequence ID" value="GGD18450.1"/>
    <property type="molecule type" value="Genomic_DNA"/>
</dbReference>
<protein>
    <recommendedName>
        <fullName evidence="4">DUF2259 domain-containing protein</fullName>
    </recommendedName>
</protein>
<dbReference type="Proteomes" id="UP000613160">
    <property type="component" value="Unassembled WGS sequence"/>
</dbReference>
<gene>
    <name evidence="2" type="ORF">GCM10011335_21630</name>
</gene>
<evidence type="ECO:0000313" key="3">
    <source>
        <dbReference type="Proteomes" id="UP000613160"/>
    </source>
</evidence>
<sequence length="242" mass="25483">MRPRHAFLAICLGAAMPPAAVAGDIATLEPIGFSADGRIYAFEQYGIHDGSGFPYAKIIGLDLVTDSFVKPTPVSIEGTDEQQDLAAIRKKARVAAAPMLQKLGAKPSAGAVVADNPVTELSADPARLAFLPRPIEPSPDRPIELRLKRLPFATAPGCAGVTGEDFAGFRLTQTGPGKGTKVLHEDKAIPKSRGCALDYRLSRVIVFPGGEAATRAVVLIAVKSIGFEGPNIDFVAYPVPLD</sequence>
<evidence type="ECO:0000313" key="2">
    <source>
        <dbReference type="EMBL" id="GGD18450.1"/>
    </source>
</evidence>
<reference evidence="2" key="2">
    <citation type="submission" date="2020-09" db="EMBL/GenBank/DDBJ databases">
        <authorList>
            <person name="Sun Q."/>
            <person name="Zhou Y."/>
        </authorList>
    </citation>
    <scope>NUCLEOTIDE SEQUENCE</scope>
    <source>
        <strain evidence="2">CGMCC 1.15493</strain>
    </source>
</reference>
<reference evidence="2" key="1">
    <citation type="journal article" date="2014" name="Int. J. Syst. Evol. Microbiol.">
        <title>Complete genome sequence of Corynebacterium casei LMG S-19264T (=DSM 44701T), isolated from a smear-ripened cheese.</title>
        <authorList>
            <consortium name="US DOE Joint Genome Institute (JGI-PGF)"/>
            <person name="Walter F."/>
            <person name="Albersmeier A."/>
            <person name="Kalinowski J."/>
            <person name="Ruckert C."/>
        </authorList>
    </citation>
    <scope>NUCLEOTIDE SEQUENCE</scope>
    <source>
        <strain evidence="2">CGMCC 1.15493</strain>
    </source>
</reference>
<keyword evidence="1" id="KW-0732">Signal</keyword>
<proteinExistence type="predicted"/>
<evidence type="ECO:0000256" key="1">
    <source>
        <dbReference type="SAM" id="SignalP"/>
    </source>
</evidence>
<organism evidence="2 3">
    <name type="scientific">Aureimonas glaciei</name>
    <dbReference type="NCBI Taxonomy" id="1776957"/>
    <lineage>
        <taxon>Bacteria</taxon>
        <taxon>Pseudomonadati</taxon>
        <taxon>Pseudomonadota</taxon>
        <taxon>Alphaproteobacteria</taxon>
        <taxon>Hyphomicrobiales</taxon>
        <taxon>Aurantimonadaceae</taxon>
        <taxon>Aureimonas</taxon>
    </lineage>
</organism>